<dbReference type="PROSITE" id="PS00018">
    <property type="entry name" value="EF_HAND_1"/>
    <property type="match status" value="1"/>
</dbReference>
<accession>A0A855X164</accession>
<evidence type="ECO:0000256" key="2">
    <source>
        <dbReference type="ARBA" id="ARBA00022837"/>
    </source>
</evidence>
<dbReference type="Gene3D" id="4.10.1080.10">
    <property type="entry name" value="TSP type-3 repeat"/>
    <property type="match status" value="3"/>
</dbReference>
<dbReference type="GO" id="GO:0000272">
    <property type="term" value="P:polysaccharide catabolic process"/>
    <property type="evidence" value="ECO:0007669"/>
    <property type="project" value="InterPro"/>
</dbReference>
<gene>
    <name evidence="4" type="ORF">C3F09_06125</name>
</gene>
<dbReference type="Gene3D" id="2.120.10.30">
    <property type="entry name" value="TolB, C-terminal domain"/>
    <property type="match status" value="1"/>
</dbReference>
<dbReference type="InterPro" id="IPR024079">
    <property type="entry name" value="MetalloPept_cat_dom_sf"/>
</dbReference>
<dbReference type="InterPro" id="IPR011042">
    <property type="entry name" value="6-blade_b-propeller_TolB-like"/>
</dbReference>
<dbReference type="PROSITE" id="PS50215">
    <property type="entry name" value="ADAM_MEPRO"/>
    <property type="match status" value="1"/>
</dbReference>
<proteinExistence type="predicted"/>
<dbReference type="InterPro" id="IPR003367">
    <property type="entry name" value="Thrombospondin_3-like_rpt"/>
</dbReference>
<evidence type="ECO:0000313" key="4">
    <source>
        <dbReference type="EMBL" id="PWB72757.1"/>
    </source>
</evidence>
<dbReference type="SUPFAM" id="SSF101898">
    <property type="entry name" value="NHL repeat"/>
    <property type="match status" value="1"/>
</dbReference>
<evidence type="ECO:0000313" key="5">
    <source>
        <dbReference type="Proteomes" id="UP000250918"/>
    </source>
</evidence>
<dbReference type="Pfam" id="PF02412">
    <property type="entry name" value="TSP_3"/>
    <property type="match status" value="4"/>
</dbReference>
<dbReference type="Proteomes" id="UP000250918">
    <property type="component" value="Unassembled WGS sequence"/>
</dbReference>
<protein>
    <recommendedName>
        <fullName evidence="3">Peptidase M12B domain-containing protein</fullName>
    </recommendedName>
</protein>
<dbReference type="Gene3D" id="3.40.390.10">
    <property type="entry name" value="Collagenase (Catalytic Domain)"/>
    <property type="match status" value="1"/>
</dbReference>
<dbReference type="InterPro" id="IPR036439">
    <property type="entry name" value="Dockerin_dom_sf"/>
</dbReference>
<dbReference type="AlphaFoldDB" id="A0A855X164"/>
<sequence>YTATDNAFDYIVQVLGAISAIYQRDLNLHLSLTFARLWPDGGEPFSVGDVYTLKDYWWANMDTSLVDLVELWSGVRQDLGYIGIAFLASGGCYGWGYGIQVAFNGSFLSPVASGWQSNFDVEIPAHEIGHNLGALHTWDYNPPIDQCTQGVVMRGTIMSYCHQRPGSWSNIDMRMHRRIEDVILSTLFYAGCHPRDCNGNLIPDSIDIAMAASQDANGDGIPDECQDCNGNSILDPVEIAQGMDTDVDGNGIPDYCDSDCNGDGVPDAYQVRTGYSPDLDGNDRPDECDPDCNGNGQLDWAEISADMSLDLDRNTVLDECQDCNANGLPDWYDVDHEFNLMMVDRAGLVREFHERSGVECAVYSLTPGLRMAALKPGTGDTYVTDSTGGRVYKVAPSGSVTVFVAAGSGGLLSATGLAWKNASELYVADAVGGQILRFDGATGAFISVFTTATSPYDIVFGPNGNLFVASSTGNSVDEYDGSTGAFVRAFVSSGSGGLSRPRGMLFDPFGDLLVASYGSNQILQFSGTTGGFIRVWNDATAITEPFGLAMNAITNHIYYSAVYGGEPRVLECYPNGTRISIFVRGGQIALAGDLVVLPSSPNDVNLNRIPDDCESSDFDGDGIPNVSDNCPLTANPGQSDGDADGVGDACDNCLTTANHDQRDVDGDGIGDRCDNCVAVANPAQTDSDGDGRGNGCDNCSALANAAQTDSDNDLIGDGCDNCPSTTNPDQRDADGDGRGDLCDNCPAAANASQTDSDSDGRGDECDNCPAIANANQIDTDHDGLGDKCDTGYTAIGADVSVALLPWTTTYGTVSTEGVTGYTVAPASSCPATPAKYGVYPSASPVCYEMHTTAQHSRSIKLGFAYDEALVGDETKLRMLHYEGTDWVNVTTSVDIGANIIYGQVAYYSPFVIARDLGCCEGIRGNVNMSGIVDLADLSALVSYLTGGGYVIPCQDEANVNGTGIIDLADLSALVSYLTGGSFVLPACPS</sequence>
<dbReference type="SUPFAM" id="SSF63446">
    <property type="entry name" value="Type I dockerin domain"/>
    <property type="match status" value="1"/>
</dbReference>
<dbReference type="InterPro" id="IPR028974">
    <property type="entry name" value="TSP_type-3_rpt"/>
</dbReference>
<comment type="caution">
    <text evidence="4">The sequence shown here is derived from an EMBL/GenBank/DDBJ whole genome shotgun (WGS) entry which is preliminary data.</text>
</comment>
<dbReference type="SUPFAM" id="SSF103647">
    <property type="entry name" value="TSP type-3 repeat"/>
    <property type="match status" value="2"/>
</dbReference>
<keyword evidence="1" id="KW-0732">Signal</keyword>
<dbReference type="GO" id="GO:0004222">
    <property type="term" value="F:metalloendopeptidase activity"/>
    <property type="evidence" value="ECO:0007669"/>
    <property type="project" value="InterPro"/>
</dbReference>
<dbReference type="Gene3D" id="1.10.1330.10">
    <property type="entry name" value="Dockerin domain"/>
    <property type="match status" value="1"/>
</dbReference>
<organism evidence="4 5">
    <name type="scientific">candidate division GN15 bacterium</name>
    <dbReference type="NCBI Taxonomy" id="2072418"/>
    <lineage>
        <taxon>Bacteria</taxon>
        <taxon>candidate division GN15</taxon>
    </lineage>
</organism>
<dbReference type="GO" id="GO:0007155">
    <property type="term" value="P:cell adhesion"/>
    <property type="evidence" value="ECO:0007669"/>
    <property type="project" value="InterPro"/>
</dbReference>
<evidence type="ECO:0000259" key="3">
    <source>
        <dbReference type="PROSITE" id="PS50215"/>
    </source>
</evidence>
<name>A0A855X164_9BACT</name>
<dbReference type="EMBL" id="PQAP01000075">
    <property type="protein sequence ID" value="PWB72757.1"/>
    <property type="molecule type" value="Genomic_DNA"/>
</dbReference>
<dbReference type="SUPFAM" id="SSF55486">
    <property type="entry name" value="Metalloproteases ('zincins'), catalytic domain"/>
    <property type="match status" value="1"/>
</dbReference>
<dbReference type="InterPro" id="IPR001590">
    <property type="entry name" value="Peptidase_M12B"/>
</dbReference>
<evidence type="ECO:0000256" key="1">
    <source>
        <dbReference type="ARBA" id="ARBA00022729"/>
    </source>
</evidence>
<dbReference type="PANTHER" id="PTHR10199">
    <property type="entry name" value="THROMBOSPONDIN"/>
    <property type="match status" value="1"/>
</dbReference>
<dbReference type="InterPro" id="IPR018247">
    <property type="entry name" value="EF_Hand_1_Ca_BS"/>
</dbReference>
<dbReference type="GO" id="GO:0006508">
    <property type="term" value="P:proteolysis"/>
    <property type="evidence" value="ECO:0007669"/>
    <property type="project" value="InterPro"/>
</dbReference>
<dbReference type="GO" id="GO:0005509">
    <property type="term" value="F:calcium ion binding"/>
    <property type="evidence" value="ECO:0007669"/>
    <property type="project" value="InterPro"/>
</dbReference>
<dbReference type="Pfam" id="PF13583">
    <property type="entry name" value="Reprolysin_4"/>
    <property type="match status" value="1"/>
</dbReference>
<reference evidence="4 5" key="1">
    <citation type="journal article" date="2018" name="ISME J.">
        <title>A methanotrophic archaeon couples anaerobic oxidation of methane to Fe(III) reduction.</title>
        <authorList>
            <person name="Cai C."/>
            <person name="Leu A.O."/>
            <person name="Xie G.J."/>
            <person name="Guo J."/>
            <person name="Feng Y."/>
            <person name="Zhao J.X."/>
            <person name="Tyson G.W."/>
            <person name="Yuan Z."/>
            <person name="Hu S."/>
        </authorList>
    </citation>
    <scope>NUCLEOTIDE SEQUENCE [LARGE SCALE GENOMIC DNA]</scope>
    <source>
        <strain evidence="4">FeB_12</strain>
    </source>
</reference>
<feature type="non-terminal residue" evidence="4">
    <location>
        <position position="1"/>
    </location>
</feature>
<keyword evidence="2" id="KW-0106">Calcium</keyword>
<feature type="domain" description="Peptidase M12B" evidence="3">
    <location>
        <begin position="1"/>
        <end position="167"/>
    </location>
</feature>